<evidence type="ECO:0000313" key="4">
    <source>
        <dbReference type="EMBL" id="AOR80120.1"/>
    </source>
</evidence>
<reference evidence="4" key="2">
    <citation type="submission" date="2016-08" db="EMBL/GenBank/DDBJ databases">
        <authorList>
            <person name="Seilhamer J.J."/>
        </authorList>
    </citation>
    <scope>NUCLEOTIDE SEQUENCE [LARGE SCALE GENOMIC DNA]</scope>
    <source>
        <strain evidence="4">SA1</strain>
        <plasmid evidence="4">pSA1</plasmid>
    </source>
</reference>
<dbReference type="Pfam" id="PF01494">
    <property type="entry name" value="FAD_binding_3"/>
    <property type="match status" value="1"/>
</dbReference>
<keyword evidence="4" id="KW-0614">Plasmid</keyword>
<dbReference type="GO" id="GO:0071949">
    <property type="term" value="F:FAD binding"/>
    <property type="evidence" value="ECO:0007669"/>
    <property type="project" value="InterPro"/>
</dbReference>
<evidence type="ECO:0000256" key="1">
    <source>
        <dbReference type="ARBA" id="ARBA00023002"/>
    </source>
</evidence>
<dbReference type="OrthoDB" id="9791689at2"/>
<gene>
    <name evidence="4" type="ORF">BES08_22445</name>
    <name evidence="5" type="ORF">BV97_04551</name>
</gene>
<dbReference type="KEGG" id="nre:BES08_22445"/>
<dbReference type="Proteomes" id="UP000024329">
    <property type="component" value="Unassembled WGS sequence"/>
</dbReference>
<geneLocation type="plasmid" evidence="4 7">
    <name>pSA1</name>
</geneLocation>
<feature type="domain" description="FAD-binding" evidence="3">
    <location>
        <begin position="1"/>
        <end position="330"/>
    </location>
</feature>
<reference evidence="7" key="3">
    <citation type="journal article" date="2017" name="J. Biotechnol.">
        <title>Complete genome sequence of Novosphingobium resinovorum SA1, a versatile xenobiotic-degrading bacterium capable of utilizing sulfanilic acid.</title>
        <authorList>
            <person name="Hegedus B."/>
            <person name="Kos P.B."/>
            <person name="Balint B."/>
            <person name="Maroti G."/>
            <person name="Gan H.M."/>
            <person name="Perei K."/>
            <person name="Rakhely G."/>
        </authorList>
    </citation>
    <scope>NUCLEOTIDE SEQUENCE [LARGE SCALE GENOMIC DNA]</scope>
    <source>
        <strain evidence="7">SA1</strain>
    </source>
</reference>
<dbReference type="EMBL" id="CP017076">
    <property type="protein sequence ID" value="AOR80120.1"/>
    <property type="molecule type" value="Genomic_DNA"/>
</dbReference>
<dbReference type="AlphaFoldDB" id="A0A031JQI3"/>
<keyword evidence="7" id="KW-1185">Reference proteome</keyword>
<dbReference type="Gene3D" id="3.30.70.2450">
    <property type="match status" value="1"/>
</dbReference>
<organism evidence="5 6">
    <name type="scientific">Novosphingobium resinovorum</name>
    <dbReference type="NCBI Taxonomy" id="158500"/>
    <lineage>
        <taxon>Bacteria</taxon>
        <taxon>Pseudomonadati</taxon>
        <taxon>Pseudomonadota</taxon>
        <taxon>Alphaproteobacteria</taxon>
        <taxon>Sphingomonadales</taxon>
        <taxon>Sphingomonadaceae</taxon>
        <taxon>Novosphingobium</taxon>
    </lineage>
</organism>
<keyword evidence="2" id="KW-0520">NAD</keyword>
<name>A0A031JQI3_9SPHN</name>
<dbReference type="eggNOG" id="COG0654">
    <property type="taxonomic scope" value="Bacteria"/>
</dbReference>
<dbReference type="Proteomes" id="UP000094626">
    <property type="component" value="Plasmid pSA1"/>
</dbReference>
<keyword evidence="1" id="KW-0560">Oxidoreductase</keyword>
<accession>A0A031JQI3</accession>
<dbReference type="EMBL" id="JFYZ01000036">
    <property type="protein sequence ID" value="EZP75686.1"/>
    <property type="molecule type" value="Genomic_DNA"/>
</dbReference>
<evidence type="ECO:0000313" key="7">
    <source>
        <dbReference type="Proteomes" id="UP000094626"/>
    </source>
</evidence>
<dbReference type="SUPFAM" id="SSF51905">
    <property type="entry name" value="FAD/NAD(P)-binding domain"/>
    <property type="match status" value="1"/>
</dbReference>
<evidence type="ECO:0000313" key="5">
    <source>
        <dbReference type="EMBL" id="EZP75686.1"/>
    </source>
</evidence>
<dbReference type="PANTHER" id="PTHR43476">
    <property type="entry name" value="3-(3-HYDROXY-PHENYL)PROPIONATE/3-HYDROXYCINNAMIC ACID HYDROXYLASE"/>
    <property type="match status" value="1"/>
</dbReference>
<evidence type="ECO:0000256" key="2">
    <source>
        <dbReference type="ARBA" id="ARBA00023027"/>
    </source>
</evidence>
<dbReference type="Gene3D" id="3.50.50.60">
    <property type="entry name" value="FAD/NAD(P)-binding domain"/>
    <property type="match status" value="1"/>
</dbReference>
<evidence type="ECO:0000259" key="3">
    <source>
        <dbReference type="Pfam" id="PF01494"/>
    </source>
</evidence>
<dbReference type="InterPro" id="IPR002938">
    <property type="entry name" value="FAD-bd"/>
</dbReference>
<dbReference type="PANTHER" id="PTHR43476:SF4">
    <property type="entry name" value="BLR0106 PROTEIN"/>
    <property type="match status" value="1"/>
</dbReference>
<dbReference type="PATRIC" id="fig|158500.4.peg.4627"/>
<dbReference type="PRINTS" id="PR00420">
    <property type="entry name" value="RNGMNOXGNASE"/>
</dbReference>
<protein>
    <submittedName>
        <fullName evidence="5">2-polyprenyl-6-methoxyphenol hydroxylase-like oxidoreductase</fullName>
    </submittedName>
</protein>
<evidence type="ECO:0000313" key="6">
    <source>
        <dbReference type="Proteomes" id="UP000024329"/>
    </source>
</evidence>
<dbReference type="InterPro" id="IPR050631">
    <property type="entry name" value="PheA/TfdB_FAD_monoxygenase"/>
</dbReference>
<sequence>MVAAYALALQGISVRVLESAPTCLEDMRASTLHPPTLEMLEKLGLRQTLEDQGLRAPLYQYSNRNTGRTFSLDMSEIGDITPYPYRLQCEQWKLTRLIAAKLAEMPNAEVLFSHQVANCVQGSNGVQVSVETPFDIKLFHADYLIGADGGNSTVRKWLGIGFDGFTYDETFLTLSTAYPIEEHLPWVKEVNYVSGDPFWCVLLKVPGLWRVLVPQKSGASVAEVTSDAAKDAVFAELLGVNIPVQTEHRTCYRVHQRVANSFRQGRIMLAGDSAHLNNPLGGFGMNSGIHDAVNLVEKLSRVILEGADAEAQLSLYDRQRRTVTRDFVQAQTIANKAAVEDKVDARETHLAHLEADADARHEYIVQQAMFRSLEKAAAIV</sequence>
<proteinExistence type="predicted"/>
<reference evidence="5 6" key="1">
    <citation type="submission" date="2014-03" db="EMBL/GenBank/DDBJ databases">
        <title>Whole genome sequence of Novosphingobium resinovorum KF1.</title>
        <authorList>
            <person name="Gan H.M."/>
            <person name="Gan H.Y."/>
            <person name="Chew T.H."/>
            <person name="Savka M.A."/>
        </authorList>
    </citation>
    <scope>NUCLEOTIDE SEQUENCE [LARGE SCALE GENOMIC DNA]</scope>
    <source>
        <strain evidence="5 6">KF1</strain>
    </source>
</reference>
<dbReference type="InterPro" id="IPR036188">
    <property type="entry name" value="FAD/NAD-bd_sf"/>
</dbReference>
<dbReference type="GO" id="GO:0016491">
    <property type="term" value="F:oxidoreductase activity"/>
    <property type="evidence" value="ECO:0007669"/>
    <property type="project" value="UniProtKB-KW"/>
</dbReference>